<dbReference type="PROSITE" id="PS00092">
    <property type="entry name" value="N6_MTASE"/>
    <property type="match status" value="1"/>
</dbReference>
<dbReference type="EMBL" id="JAYXUG010000013">
    <property type="protein sequence ID" value="MEC6833043.1"/>
    <property type="molecule type" value="Genomic_DNA"/>
</dbReference>
<proteinExistence type="predicted"/>
<keyword evidence="3" id="KW-0067">ATP-binding</keyword>
<dbReference type="Gene3D" id="3.40.50.300">
    <property type="entry name" value="P-loop containing nucleotide triphosphate hydrolases"/>
    <property type="match status" value="2"/>
</dbReference>
<keyword evidence="2" id="KW-0808">Transferase</keyword>
<dbReference type="InterPro" id="IPR027417">
    <property type="entry name" value="P-loop_NTPase"/>
</dbReference>
<feature type="domain" description="Helicase C-terminal" evidence="6">
    <location>
        <begin position="1361"/>
        <end position="1528"/>
    </location>
</feature>
<dbReference type="SMART" id="SM00487">
    <property type="entry name" value="DEXDc"/>
    <property type="match status" value="1"/>
</dbReference>
<dbReference type="PRINTS" id="PR00507">
    <property type="entry name" value="N12N6MTFRASE"/>
</dbReference>
<organism evidence="7 8">
    <name type="scientific">Photobacterium toruni</name>
    <dbReference type="NCBI Taxonomy" id="1935446"/>
    <lineage>
        <taxon>Bacteria</taxon>
        <taxon>Pseudomonadati</taxon>
        <taxon>Pseudomonadota</taxon>
        <taxon>Gammaproteobacteria</taxon>
        <taxon>Vibrionales</taxon>
        <taxon>Vibrionaceae</taxon>
        <taxon>Photobacterium</taxon>
    </lineage>
</organism>
<dbReference type="InterPro" id="IPR000330">
    <property type="entry name" value="SNF2_N"/>
</dbReference>
<keyword evidence="8" id="KW-1185">Reference proteome</keyword>
<comment type="caution">
    <text evidence="7">The sequence shown here is derived from an EMBL/GenBank/DDBJ whole genome shotgun (WGS) entry which is preliminary data.</text>
</comment>
<dbReference type="InterPro" id="IPR002052">
    <property type="entry name" value="DNA_methylase_N6_adenine_CS"/>
</dbReference>
<accession>A0ABU6L9Z3</accession>
<keyword evidence="1" id="KW-0489">Methyltransferase</keyword>
<keyword evidence="4" id="KW-0175">Coiled coil</keyword>
<evidence type="ECO:0000256" key="5">
    <source>
        <dbReference type="SAM" id="MobiDB-lite"/>
    </source>
</evidence>
<sequence length="2194" mass="246435">MSKKLIGVINLIQSATTIKELDQIINTSVYQFASDVKFGIEKIDRISIAKIRKQANEQAQKIISRLTSDPDSLTEQDKNDLRKYTGNGGIGGSTNEYYTPQWVASGAWDALKAYGIKPSNVLEPSAGVGVFSATKPDGCIMTAVELDKTSSAINQALHPDDAVINSPFELFASNPDNGEYDCVIGNPPYGSRDKSMINDAEYKDIKLADQYFTQRSIDKVRAGGFVCLVVPSRIVEAKSLTKWRQKISLQAEFLGAHRLPTGTFGNNGSDSVVTDVVIFRKHTQPCLDMIAATGDIDLLKESNVLWDSFINGKWYKTALGKKCIHGTENTIGKGKFKRKIVDRGSITNEQIQKALANKFDSRINWSLLNVIADSIEDLNPKNGDFRVINGIMRQYKNDEWIDAVSRSIDGLDSNKYGVSSEDEATLLTSNVDMILSLPFEQSISLYTDLRGECGKIFNEAMSAIKDVPPARKERVFRAILIGSKVQAISELVANTDGSEEQSEFITEQRKSVGDLVFNEYEKFGDPSKLKSTNINSTTLKSLNAFVASVNKDGEVSDLLNGSLKKESTIDFNYSNPRDCLAAFYKQRQLKAVFIDELKATWTDAPSLTDDQLIEYLSKQDGIAINSDGSISQMHHATSGDIVQKLATLQKILANSDNEIIASNISKQIESINERRKFTAITDIKFKMTDNYIPNEIILEFLHERGYNHFTYAKIVTDDDGNESFVEPYSGNDGFFTGYRMRDGNPRKNKDEAFEQQLESYLNKVAVRGGSGNAGKAALREQIRQLDDDFTTWIATSNHADELESEFNNIFNGYIEPEYDDSSLELNNISGTIELMDFQNSTIRRHSDDGCGIIGFGTGLGKTFTALGLGQYNIQTGRSNRICYVVPKSVLENWYNESHTFFGENNLSDKVFIGVKPVLDKNGNKTLENVLDDKGKVKKGKNGQPIQKIKLDVDTSDKAISHQLNNIAQSKAKFIFMTKDVYGRIPLKESTIADNVEEMVANGLLAGSDKYAQVAEKHREKEKNNKFEAKYADDGLAKKDSLPNFESLLIDTVIVDEGHDFRNSYKTGSYGNRLAFLPSGTSAGRAVDMQVKNNYLKRQNNGRGCYMLSATPTVNSPIDAFNMLSHVVPPDVFAKMGIVDCDDFIRIFGRTGETSVHKLSGKVETKEALLGFQNLDALRSLFHRYVSVKTVEDVNQSVHVPDQVKQTTYVDMSDEQKELYETLRQRADALSNPDSEEALEIAEEYPDDTVFGLMRDMDKVCTDLDLYHGVITYLFKASEFSKVQSLADDLPGTITVRRSIPNKDGVNESKKIKVPTHIEITKQNKTTQLVVTAELDNEVISRLNKFGLNKFTHPVTPKYAAFLEKARDVYLSGGKHLVFSEEKTQHIKIARMISQYVGCSMSEIGIINSDAVAGKKGSRANDDDLDSGLEAIASAYNSGKYRFIVLNKKGEVGVNLHVGTTDISHLTLPFTPASLTQRNGRGCRVGSSQKKVNIHYYAGKGSFDRFRIATIERKAKWIDELFNGDENSVDNGDADNANENMIMLSPDPEEARRRVELNNQLQKEKLENEYRRIAAINVNNYLKAMADSVADRDQLTTKIDTLRTAFDAATTELNNKKQDLKESIEKGYSSSWVRDRVKDVEKELFNAKHNYLEAQSQLLRLDKAKESIKRFSPLVKRAIKDGYIDASSDIFERPDLYFASRGKVARIGGTYIGNVDINSWSDEQRKVTFNVREFNRKKGTVNGIVLVTESGLTKGQKVTCKIENILRAADIDQDEAELTSRCLSGVKVAEVTGFLDRQTFERMIKERSLKSFSDASNFLIEKDNQFVITGYQVKEDEIPFIVYPDLADDALKLRLTKFASDYISEQGSTPRLGDWIEIYLGKFWKEILQESGNKASQSEIVKFFTDKISAFEKLNLDDLKEALLSNRTDSFYNNVRQHLLHATMPNITNRDQEYNEKKLILNNYHSEIKQRSLDAIKRESDALYARYIKLLDQNQPERLERLRSIVELSNKYKSDSHFIKNTLEVYQNDVVDLYADMTAVKLIEQLQDGSYLRDGQSWRIESDLNRKRYNLSTLLDELSPVEMVPCSSDQQAKVNNAIAIEIPELTQLANVGIIAKTNTIKLTKTFKRKTTTFEPYSMICLQDTNGIKGKLIKAKNRLKSDFNAQYGVDLSDEFQGSWWLVPANCDANQLLQNII</sequence>
<dbReference type="SUPFAM" id="SSF52540">
    <property type="entry name" value="P-loop containing nucleoside triphosphate hydrolases"/>
    <property type="match status" value="2"/>
</dbReference>
<dbReference type="InterPro" id="IPR029063">
    <property type="entry name" value="SAM-dependent_MTases_sf"/>
</dbReference>
<dbReference type="SUPFAM" id="SSF53335">
    <property type="entry name" value="S-adenosyl-L-methionine-dependent methyltransferases"/>
    <property type="match status" value="1"/>
</dbReference>
<dbReference type="Pfam" id="PF00176">
    <property type="entry name" value="SNF2-rel_dom"/>
    <property type="match status" value="1"/>
</dbReference>
<dbReference type="InterPro" id="IPR001650">
    <property type="entry name" value="Helicase_C-like"/>
</dbReference>
<evidence type="ECO:0000256" key="4">
    <source>
        <dbReference type="SAM" id="Coils"/>
    </source>
</evidence>
<evidence type="ECO:0000259" key="6">
    <source>
        <dbReference type="PROSITE" id="PS51194"/>
    </source>
</evidence>
<dbReference type="RefSeq" id="WP_327775343.1">
    <property type="nucleotide sequence ID" value="NZ_JAYXUG010000013.1"/>
</dbReference>
<evidence type="ECO:0000256" key="1">
    <source>
        <dbReference type="ARBA" id="ARBA00022603"/>
    </source>
</evidence>
<reference evidence="7 8" key="1">
    <citation type="submission" date="2024-01" db="EMBL/GenBank/DDBJ databases">
        <title>Active colonisers of the gastrointestinal tract of Atlantic salmon farmed in a warm water region.</title>
        <authorList>
            <person name="Bowman J.P."/>
        </authorList>
    </citation>
    <scope>NUCLEOTIDE SEQUENCE [LARGE SCALE GENOMIC DNA]</scope>
    <source>
        <strain evidence="7 8">S3MW1</strain>
    </source>
</reference>
<keyword evidence="3" id="KW-0378">Hydrolase</keyword>
<dbReference type="Proteomes" id="UP001306119">
    <property type="component" value="Unassembled WGS sequence"/>
</dbReference>
<feature type="coiled-coil region" evidence="4">
    <location>
        <begin position="1598"/>
        <end position="1656"/>
    </location>
</feature>
<evidence type="ECO:0000256" key="2">
    <source>
        <dbReference type="ARBA" id="ARBA00022679"/>
    </source>
</evidence>
<evidence type="ECO:0000313" key="7">
    <source>
        <dbReference type="EMBL" id="MEC6833043.1"/>
    </source>
</evidence>
<dbReference type="InterPro" id="IPR011639">
    <property type="entry name" value="MethylTrfase_TaqI-like_dom"/>
</dbReference>
<keyword evidence="3" id="KW-0347">Helicase</keyword>
<dbReference type="PANTHER" id="PTHR41313:SF1">
    <property type="entry name" value="DNA METHYLASE ADENINE-SPECIFIC DOMAIN-CONTAINING PROTEIN"/>
    <property type="match status" value="1"/>
</dbReference>
<evidence type="ECO:0000256" key="3">
    <source>
        <dbReference type="ARBA" id="ARBA00022806"/>
    </source>
</evidence>
<dbReference type="Gene3D" id="3.40.50.150">
    <property type="entry name" value="Vaccinia Virus protein VP39"/>
    <property type="match status" value="1"/>
</dbReference>
<dbReference type="PANTHER" id="PTHR41313">
    <property type="entry name" value="ADENINE-SPECIFIC METHYLTRANSFERASE"/>
    <property type="match status" value="1"/>
</dbReference>
<evidence type="ECO:0000313" key="8">
    <source>
        <dbReference type="Proteomes" id="UP001306119"/>
    </source>
</evidence>
<gene>
    <name evidence="7" type="ORF">VXS06_14845</name>
</gene>
<dbReference type="Pfam" id="PF07669">
    <property type="entry name" value="Eco57I"/>
    <property type="match status" value="1"/>
</dbReference>
<dbReference type="PROSITE" id="PS51194">
    <property type="entry name" value="HELICASE_CTER"/>
    <property type="match status" value="1"/>
</dbReference>
<keyword evidence="3" id="KW-0547">Nucleotide-binding</keyword>
<dbReference type="InterPro" id="IPR052933">
    <property type="entry name" value="DNA_Protect_Modify"/>
</dbReference>
<name>A0ABU6L9Z3_9GAMM</name>
<dbReference type="InterPro" id="IPR014001">
    <property type="entry name" value="Helicase_ATP-bd"/>
</dbReference>
<feature type="region of interest" description="Disordered" evidence="5">
    <location>
        <begin position="68"/>
        <end position="87"/>
    </location>
</feature>
<protein>
    <submittedName>
        <fullName evidence="7">SNF2-related protein</fullName>
    </submittedName>
</protein>